<dbReference type="SUPFAM" id="SSF55846">
    <property type="entry name" value="N-acetylmuramoyl-L-alanine amidase-like"/>
    <property type="match status" value="1"/>
</dbReference>
<evidence type="ECO:0000259" key="7">
    <source>
        <dbReference type="SMART" id="SM00701"/>
    </source>
</evidence>
<evidence type="ECO:0000256" key="5">
    <source>
        <dbReference type="SAM" id="Phobius"/>
    </source>
</evidence>
<feature type="compositionally biased region" description="Low complexity" evidence="4">
    <location>
        <begin position="387"/>
        <end position="401"/>
    </location>
</feature>
<feature type="region of interest" description="Disordered" evidence="4">
    <location>
        <begin position="365"/>
        <end position="410"/>
    </location>
</feature>
<feature type="region of interest" description="Disordered" evidence="4">
    <location>
        <begin position="45"/>
        <end position="73"/>
    </location>
</feature>
<keyword evidence="5" id="KW-0812">Transmembrane</keyword>
<sequence>MPNTPGSEPASPVPESVAAALMRIHPRYNNFQQNNSMPHESHALGARYQQSSENSSIPGNHQNGVIPNGGNAQTGTLQPAATSIINLTNSSDVVIGPMTQYQGAVTIYQYMDATVEAGRIANGSNNQNNLEFPNGARSSPCERCILYNIILMLIIFGLSILFYVIYASTPSDSERLPSSILFGNNYFSNSIPNLGNGHMLLGRKNWGAQQGVQGPYELESPIPYVLITHIGVHSKNCTNVHTCSIMMRTLQDAAIAEKYLSDIQSNFYLGGDGNVYVGRDWDRANAYANKSVAICFMGDYGRYEPNELQFSALDHLLTYGEMHDLLAKDYRIVAHRQTKRTRSPGIKLYEKVIQLPRWSPCGTPGHEPCGTEVGLPTVWDQENIKPSSDTSSSSNATSSDAFPTVAPNKD</sequence>
<keyword evidence="3" id="KW-0391">Immunity</keyword>
<dbReference type="GO" id="GO:0008270">
    <property type="term" value="F:zinc ion binding"/>
    <property type="evidence" value="ECO:0007669"/>
    <property type="project" value="InterPro"/>
</dbReference>
<dbReference type="InterPro" id="IPR015510">
    <property type="entry name" value="PGRP"/>
</dbReference>
<evidence type="ECO:0000256" key="3">
    <source>
        <dbReference type="ARBA" id="ARBA00022859"/>
    </source>
</evidence>
<dbReference type="Proteomes" id="UP000000673">
    <property type="component" value="Unassembled WGS sequence"/>
</dbReference>
<feature type="compositionally biased region" description="Polar residues" evidence="4">
    <location>
        <begin position="48"/>
        <end position="73"/>
    </location>
</feature>
<dbReference type="GO" id="GO:0045087">
    <property type="term" value="P:innate immune response"/>
    <property type="evidence" value="ECO:0007669"/>
    <property type="project" value="UniProtKB-KW"/>
</dbReference>
<dbReference type="VEuPathDB" id="VectorBase:ADAR2_004766"/>
<evidence type="ECO:0000256" key="1">
    <source>
        <dbReference type="ARBA" id="ARBA00007553"/>
    </source>
</evidence>
<keyword evidence="5" id="KW-0472">Membrane</keyword>
<dbReference type="CDD" id="cd06583">
    <property type="entry name" value="PGRP"/>
    <property type="match status" value="1"/>
</dbReference>
<dbReference type="GO" id="GO:0009253">
    <property type="term" value="P:peptidoglycan catabolic process"/>
    <property type="evidence" value="ECO:0007669"/>
    <property type="project" value="InterPro"/>
</dbReference>
<dbReference type="GO" id="GO:0008745">
    <property type="term" value="F:N-acetylmuramoyl-L-alanine amidase activity"/>
    <property type="evidence" value="ECO:0007669"/>
    <property type="project" value="InterPro"/>
</dbReference>
<evidence type="ECO:0000313" key="8">
    <source>
        <dbReference type="EnsemblMetazoa" id="ADAC003232-PA"/>
    </source>
</evidence>
<dbReference type="InterPro" id="IPR036505">
    <property type="entry name" value="Amidase/PGRP_sf"/>
</dbReference>
<evidence type="ECO:0000256" key="2">
    <source>
        <dbReference type="ARBA" id="ARBA00022588"/>
    </source>
</evidence>
<dbReference type="Gene3D" id="3.40.80.10">
    <property type="entry name" value="Peptidoglycan recognition protein-like"/>
    <property type="match status" value="1"/>
</dbReference>
<dbReference type="PANTHER" id="PTHR11022:SF76">
    <property type="entry name" value="PEPTIDOGLYCAN-RECOGNITION PROTEIN LA"/>
    <property type="match status" value="1"/>
</dbReference>
<dbReference type="SMART" id="SM00644">
    <property type="entry name" value="Ami_2"/>
    <property type="match status" value="1"/>
</dbReference>
<dbReference type="VEuPathDB" id="VectorBase:ADAC003232"/>
<dbReference type="InterPro" id="IPR002502">
    <property type="entry name" value="Amidase_domain"/>
</dbReference>
<keyword evidence="5" id="KW-1133">Transmembrane helix</keyword>
<feature type="transmembrane region" description="Helical" evidence="5">
    <location>
        <begin position="145"/>
        <end position="166"/>
    </location>
</feature>
<feature type="domain" description="N-acetylmuramoyl-L-alanine amidase" evidence="6">
    <location>
        <begin position="205"/>
        <end position="345"/>
    </location>
</feature>
<evidence type="ECO:0000256" key="4">
    <source>
        <dbReference type="SAM" id="MobiDB-lite"/>
    </source>
</evidence>
<comment type="similarity">
    <text evidence="1">Belongs to the N-acetylmuramoyl-L-alanine amidase 2 family.</text>
</comment>
<reference evidence="8" key="2">
    <citation type="submission" date="2015-06" db="UniProtKB">
        <authorList>
            <consortium name="EnsemblMetazoa"/>
        </authorList>
    </citation>
    <scope>IDENTIFICATION</scope>
</reference>
<proteinExistence type="inferred from homology"/>
<dbReference type="InterPro" id="IPR006619">
    <property type="entry name" value="PGRP_domain_met/bac"/>
</dbReference>
<reference evidence="9" key="1">
    <citation type="journal article" date="2010" name="BMC Genomics">
        <title>Combination of measures distinguishes pre-miRNAs from other stem-loops in the genome of the newly sequenced Anopheles darlingi.</title>
        <authorList>
            <person name="Mendes N.D."/>
            <person name="Freitas A.T."/>
            <person name="Vasconcelos A.T."/>
            <person name="Sagot M.F."/>
        </authorList>
    </citation>
    <scope>NUCLEOTIDE SEQUENCE</scope>
</reference>
<keyword evidence="9" id="KW-1185">Reference proteome</keyword>
<evidence type="ECO:0008006" key="10">
    <source>
        <dbReference type="Google" id="ProtNLM"/>
    </source>
</evidence>
<dbReference type="AlphaFoldDB" id="A0A087Z1V2"/>
<feature type="domain" description="Peptidoglycan recognition protein family" evidence="7">
    <location>
        <begin position="198"/>
        <end position="339"/>
    </location>
</feature>
<organism evidence="8 9">
    <name type="scientific">Anopheles darlingi</name>
    <name type="common">Mosquito</name>
    <dbReference type="NCBI Taxonomy" id="43151"/>
    <lineage>
        <taxon>Eukaryota</taxon>
        <taxon>Metazoa</taxon>
        <taxon>Ecdysozoa</taxon>
        <taxon>Arthropoda</taxon>
        <taxon>Hexapoda</taxon>
        <taxon>Insecta</taxon>
        <taxon>Pterygota</taxon>
        <taxon>Neoptera</taxon>
        <taxon>Endopterygota</taxon>
        <taxon>Diptera</taxon>
        <taxon>Nematocera</taxon>
        <taxon>Culicoidea</taxon>
        <taxon>Culicidae</taxon>
        <taxon>Anophelinae</taxon>
        <taxon>Anopheles</taxon>
    </lineage>
</organism>
<protein>
    <recommendedName>
        <fullName evidence="10">Peptidoglycan recognition protein la</fullName>
    </recommendedName>
</protein>
<dbReference type="EnsemblMetazoa" id="ADAC003232-RA">
    <property type="protein sequence ID" value="ADAC003232-PA"/>
    <property type="gene ID" value="ADAC003232"/>
</dbReference>
<accession>A0A087Z1V2</accession>
<name>A0A087Z1V2_ANODA</name>
<keyword evidence="2" id="KW-0399">Innate immunity</keyword>
<dbReference type="Pfam" id="PF01510">
    <property type="entry name" value="Amidase_2"/>
    <property type="match status" value="1"/>
</dbReference>
<evidence type="ECO:0000313" key="9">
    <source>
        <dbReference type="Proteomes" id="UP000000673"/>
    </source>
</evidence>
<dbReference type="SMART" id="SM00701">
    <property type="entry name" value="PGRP"/>
    <property type="match status" value="1"/>
</dbReference>
<dbReference type="PANTHER" id="PTHR11022">
    <property type="entry name" value="PEPTIDOGLYCAN RECOGNITION PROTEIN"/>
    <property type="match status" value="1"/>
</dbReference>
<evidence type="ECO:0000259" key="6">
    <source>
        <dbReference type="SMART" id="SM00644"/>
    </source>
</evidence>